<evidence type="ECO:0000259" key="6">
    <source>
        <dbReference type="Pfam" id="PF07291"/>
    </source>
</evidence>
<organism evidence="7 8">
    <name type="scientific">Paractinoplanes bogorensis</name>
    <dbReference type="NCBI Taxonomy" id="1610840"/>
    <lineage>
        <taxon>Bacteria</taxon>
        <taxon>Bacillati</taxon>
        <taxon>Actinomycetota</taxon>
        <taxon>Actinomycetes</taxon>
        <taxon>Micromonosporales</taxon>
        <taxon>Micromonosporaceae</taxon>
        <taxon>Paractinoplanes</taxon>
    </lineage>
</organism>
<evidence type="ECO:0000313" key="7">
    <source>
        <dbReference type="EMBL" id="MBU2663768.1"/>
    </source>
</evidence>
<feature type="transmembrane region" description="Helical" evidence="5">
    <location>
        <begin position="111"/>
        <end position="131"/>
    </location>
</feature>
<feature type="transmembrane region" description="Helical" evidence="5">
    <location>
        <begin position="138"/>
        <end position="158"/>
    </location>
</feature>
<accession>A0ABS5YM11</accession>
<gene>
    <name evidence="7" type="ORF">KOI35_09635</name>
</gene>
<keyword evidence="2 5" id="KW-0812">Transmembrane</keyword>
<evidence type="ECO:0000256" key="3">
    <source>
        <dbReference type="ARBA" id="ARBA00022989"/>
    </source>
</evidence>
<feature type="domain" description="Methylamine utilisation protein MauE" evidence="6">
    <location>
        <begin position="60"/>
        <end position="159"/>
    </location>
</feature>
<feature type="transmembrane region" description="Helical" evidence="5">
    <location>
        <begin position="60"/>
        <end position="77"/>
    </location>
</feature>
<name>A0ABS5YM11_9ACTN</name>
<comment type="subcellular location">
    <subcellularLocation>
        <location evidence="1">Membrane</location>
        <topology evidence="1">Multi-pass membrane protein</topology>
    </subcellularLocation>
</comment>
<dbReference type="RefSeq" id="WP_215785746.1">
    <property type="nucleotide sequence ID" value="NZ_JAHKKG010000003.1"/>
</dbReference>
<comment type="caution">
    <text evidence="7">The sequence shown here is derived from an EMBL/GenBank/DDBJ whole genome shotgun (WGS) entry which is preliminary data.</text>
</comment>
<reference evidence="7 8" key="1">
    <citation type="submission" date="2021-06" db="EMBL/GenBank/DDBJ databases">
        <title>Actinoplanes lichenicola sp. nov., and Actinoplanes ovalisporus sp. nov., isolated from lichen in Thailand.</title>
        <authorList>
            <person name="Saeng-In P."/>
            <person name="Kanchanasin P."/>
            <person name="Yuki M."/>
            <person name="Kudo T."/>
            <person name="Ohkuma M."/>
            <person name="Phongsopitanun W."/>
            <person name="Tanasupawat S."/>
        </authorList>
    </citation>
    <scope>NUCLEOTIDE SEQUENCE [LARGE SCALE GENOMIC DNA]</scope>
    <source>
        <strain evidence="7 8">NBRC 110975</strain>
    </source>
</reference>
<dbReference type="Proteomes" id="UP001519654">
    <property type="component" value="Unassembled WGS sequence"/>
</dbReference>
<feature type="transmembrane region" description="Helical" evidence="5">
    <location>
        <begin position="30"/>
        <end position="48"/>
    </location>
</feature>
<keyword evidence="8" id="KW-1185">Reference proteome</keyword>
<dbReference type="Pfam" id="PF07291">
    <property type="entry name" value="MauE"/>
    <property type="match status" value="1"/>
</dbReference>
<evidence type="ECO:0000256" key="2">
    <source>
        <dbReference type="ARBA" id="ARBA00022692"/>
    </source>
</evidence>
<evidence type="ECO:0000256" key="5">
    <source>
        <dbReference type="SAM" id="Phobius"/>
    </source>
</evidence>
<keyword evidence="4 5" id="KW-0472">Membrane</keyword>
<proteinExistence type="predicted"/>
<protein>
    <recommendedName>
        <fullName evidence="6">Methylamine utilisation protein MauE domain-containing protein</fullName>
    </recommendedName>
</protein>
<evidence type="ECO:0000313" key="8">
    <source>
        <dbReference type="Proteomes" id="UP001519654"/>
    </source>
</evidence>
<sequence>MRRSGLILVVAGAVFQIVMLGRARPGVVTWLSIAAILLLAALPVGSRARDEAAVIRRRAFVTVVAVLLALDFAGAVADRLGWPGAVGTAWRSWDAFTAYTGTLLPFVPDSLVGTAAVSATVGEIGLAVWLLSGWRRRWAGIAAAVLLTVYLVAMGVAFGSDEVAHFALPLQIGGALLVSAGASVKADRPGSAVVMTTDG</sequence>
<dbReference type="InterPro" id="IPR009908">
    <property type="entry name" value="Methylamine_util_MauE"/>
</dbReference>
<dbReference type="EMBL" id="JAHKKG010000003">
    <property type="protein sequence ID" value="MBU2663768.1"/>
    <property type="molecule type" value="Genomic_DNA"/>
</dbReference>
<keyword evidence="3 5" id="KW-1133">Transmembrane helix</keyword>
<evidence type="ECO:0000256" key="4">
    <source>
        <dbReference type="ARBA" id="ARBA00023136"/>
    </source>
</evidence>
<evidence type="ECO:0000256" key="1">
    <source>
        <dbReference type="ARBA" id="ARBA00004141"/>
    </source>
</evidence>